<dbReference type="EMBL" id="CP051680">
    <property type="protein sequence ID" value="QJD84967.1"/>
    <property type="molecule type" value="Genomic_DNA"/>
</dbReference>
<dbReference type="Pfam" id="PF12733">
    <property type="entry name" value="Cadherin-like"/>
    <property type="match status" value="1"/>
</dbReference>
<dbReference type="SMART" id="SM00634">
    <property type="entry name" value="BID_1"/>
    <property type="match status" value="8"/>
</dbReference>
<evidence type="ECO:0000313" key="6">
    <source>
        <dbReference type="Proteomes" id="UP000502248"/>
    </source>
</evidence>
<dbReference type="PROSITE" id="PS51127">
    <property type="entry name" value="BIG1"/>
    <property type="match status" value="8"/>
</dbReference>
<feature type="region of interest" description="Disordered" evidence="2">
    <location>
        <begin position="1169"/>
        <end position="1193"/>
    </location>
</feature>
<dbReference type="InterPro" id="IPR025883">
    <property type="entry name" value="Cadherin-like_domain"/>
</dbReference>
<dbReference type="PANTHER" id="PTHR39576">
    <property type="entry name" value="ATTACHING AND EFFACING PROTEIN HOMOLOG-RELATED-RELATED"/>
    <property type="match status" value="1"/>
</dbReference>
<dbReference type="Pfam" id="PF00395">
    <property type="entry name" value="SLH"/>
    <property type="match status" value="3"/>
</dbReference>
<feature type="domain" description="Big-1" evidence="3">
    <location>
        <begin position="278"/>
        <end position="370"/>
    </location>
</feature>
<sequence>MMKALKRWVAIVLSIMIVVGGSPDRSVYGAGSAILDQSQETGSWNTAFNLDYKRYQTFTPAISGNLDKIDLRIAGISGSPGNILFSVYNESNLSTPLATAQASGEGWVSLDFSGSLPYLTKNTKYRMVASAEVGGLNNSYSWYQANGNPYPGGDSSSPGSDFVFRTYMIPDYSLSPAMSQVSSTQSSLVADGVSQTTITVKLKDAQGTDWTTGGSSVAITTTLGSVSSVTDNNNGTYTATLTAPTTAGTATISATVGGSAIMDTASVQFVPAAPSTANSTIQAGEVTLTANGTSQTTITVQLKDVNGNVISTGGATVGITSTLGTVSAVTDNNNGTYTATLTAPTTVGTGKISASVGGSAIAATTSVQFVPGAPSTTKSTIEAEDATLTADGVSQTTVTVKLKDEQGNALTTGGAAVGITSTLGTVSTVTDNNNGTYTATLTAPTTAGTATISATVGGSAIMGTASVQFVPGAPSTANSTIEAMDAMLTADGTSQTTVTVKLKDAQGNALTTGGAAVVITRTPGSVSLPVTDNNNGTYTATLTAPTTVGIATISASVGGSAITSTASVQFVPGAPSTANSTIQAGDADLTADGTSQTTITVKLIDAQGNALTTGGAVVAITSTLGTVSLPVTDDNNGTYTATLTAPTTAGTTTISATVGGIAIASTASVQFVPGAASTANSTIEAEDATLTADGTSQTTVTVKLKDAQGNALTTGGAAVIITTTLGSVFLPVTDNNNGTYTATLTAPTTAGTTTISATVGGTAIASTASVQFVPGAPSTANSTIEAMDATLTADGVSQTTVTVKLKDAQGNALTTGGATVVITKTPGSASLPVTDNNNGTYTAMLTAPTTVGIATISASVDDNPITATASVEFLHGDVSAVRSTVIASDKFVRADGVSQASIFVKLKDDHDNPIAGKRVLLQADVGRSVIQAVYDVTDVDGLAVFKVSNTAAESVTYTAKEEASGLTLTESVTINFTYNQPLKIELQANPVAPTFGNVTITVTASVYGDFNSVSLIKWAPGSRSVSDFDTMGVEITDHFTVHENGIYSVYAADTAGNANVSLIEVLNIVPMSGNANLADWQFTGTGGTVNFVFDPGTTSYNIQVSHSVSGLKMLLTTSDVYSTVYVNGVQVASNSVSGEYSLATGNNAFEVSVQAQDGSVKKYGLNVVRSAESSNPRPTTSTGGTTPSSPSPARTIAIRINNSEVPEIATLQIDANGTKSIDVLLDKDIIKKALDVSSATTRANLSISIEDEASKISLRLTGDAISLLADKTATIILKTRQGQYHLPLAEVVSRESNWTKAAEVQITIARGNVAGIAGLQEAANRGGFRLVGDPIHFDVTVIGQGVKREIASFDRYVERVIFLQAGVAGKASTVMAWDQQHGLRPVPTEFTEIDGQQVAAVRSMTNSAYVLVSKTSNLTDIEGHWAATEIGDMNRRMIVNGGVGERFNPDSMISRAEFAALLARALGLPMGGDQVGFRDISKTSWYEGAVAAVRAYGIMDGFKDGTFGPNREVSRQEAIVMIVRALKLADTVSVTSNTGVQDDLSVYADSNQIGSWASDDIRTAIHEGLVKGYGDELRPRQLLTRAETTVLLYRMLIKAGLING</sequence>
<gene>
    <name evidence="5" type="ORF">HH215_18450</name>
</gene>
<protein>
    <recommendedName>
        <fullName evidence="7">Attaching and effacing protein</fullName>
    </recommendedName>
</protein>
<feature type="domain" description="Big-1" evidence="3">
    <location>
        <begin position="378"/>
        <end position="470"/>
    </location>
</feature>
<feature type="domain" description="SLH" evidence="4">
    <location>
        <begin position="1544"/>
        <end position="1604"/>
    </location>
</feature>
<dbReference type="Pfam" id="PF02369">
    <property type="entry name" value="Big_1"/>
    <property type="match status" value="1"/>
</dbReference>
<proteinExistence type="inferred from homology"/>
<feature type="domain" description="Big-1" evidence="3">
    <location>
        <begin position="178"/>
        <end position="270"/>
    </location>
</feature>
<reference evidence="5 6" key="1">
    <citation type="submission" date="2020-04" db="EMBL/GenBank/DDBJ databases">
        <title>Genome sequencing of novel species.</title>
        <authorList>
            <person name="Heo J."/>
            <person name="Kim S.-J."/>
            <person name="Kim J.-S."/>
            <person name="Hong S.-B."/>
            <person name="Kwon S.-W."/>
        </authorList>
    </citation>
    <scope>NUCLEOTIDE SEQUENCE [LARGE SCALE GENOMIC DNA]</scope>
    <source>
        <strain evidence="5 6">MFER-1</strain>
    </source>
</reference>
<dbReference type="RefSeq" id="WP_169281243.1">
    <property type="nucleotide sequence ID" value="NZ_CP051680.1"/>
</dbReference>
<evidence type="ECO:0000256" key="2">
    <source>
        <dbReference type="SAM" id="MobiDB-lite"/>
    </source>
</evidence>
<dbReference type="GO" id="GO:0009279">
    <property type="term" value="C:cell outer membrane"/>
    <property type="evidence" value="ECO:0007669"/>
    <property type="project" value="TreeGrafter"/>
</dbReference>
<evidence type="ECO:0000313" key="5">
    <source>
        <dbReference type="EMBL" id="QJD84967.1"/>
    </source>
</evidence>
<dbReference type="InterPro" id="IPR008964">
    <property type="entry name" value="Invasin/intimin_cell_adhesion"/>
</dbReference>
<feature type="domain" description="Big-1" evidence="3">
    <location>
        <begin position="781"/>
        <end position="874"/>
    </location>
</feature>
<feature type="domain" description="Big-1" evidence="3">
    <location>
        <begin position="680"/>
        <end position="773"/>
    </location>
</feature>
<organism evidence="5 6">
    <name type="scientific">Cohnella herbarum</name>
    <dbReference type="NCBI Taxonomy" id="2728023"/>
    <lineage>
        <taxon>Bacteria</taxon>
        <taxon>Bacillati</taxon>
        <taxon>Bacillota</taxon>
        <taxon>Bacilli</taxon>
        <taxon>Bacillales</taxon>
        <taxon>Paenibacillaceae</taxon>
        <taxon>Cohnella</taxon>
    </lineage>
</organism>
<feature type="domain" description="SLH" evidence="4">
    <location>
        <begin position="1473"/>
        <end position="1536"/>
    </location>
</feature>
<accession>A0A7Z2ZNE5</accession>
<evidence type="ECO:0008006" key="7">
    <source>
        <dbReference type="Google" id="ProtNLM"/>
    </source>
</evidence>
<keyword evidence="6" id="KW-1185">Reference proteome</keyword>
<feature type="domain" description="Big-1" evidence="3">
    <location>
        <begin position="478"/>
        <end position="571"/>
    </location>
</feature>
<dbReference type="Proteomes" id="UP000502248">
    <property type="component" value="Chromosome"/>
</dbReference>
<name>A0A7Z2ZNE5_9BACL</name>
<evidence type="ECO:0000256" key="1">
    <source>
        <dbReference type="ARBA" id="ARBA00010116"/>
    </source>
</evidence>
<dbReference type="InterPro" id="IPR003344">
    <property type="entry name" value="Big_1_dom"/>
</dbReference>
<dbReference type="KEGG" id="cheb:HH215_18450"/>
<evidence type="ECO:0000259" key="4">
    <source>
        <dbReference type="PROSITE" id="PS51272"/>
    </source>
</evidence>
<dbReference type="InterPro" id="IPR015217">
    <property type="entry name" value="Invasin_dom_3"/>
</dbReference>
<comment type="similarity">
    <text evidence="1">Belongs to the intimin/invasin family.</text>
</comment>
<dbReference type="SUPFAM" id="SSF49373">
    <property type="entry name" value="Invasin/intimin cell-adhesion fragments"/>
    <property type="match status" value="8"/>
</dbReference>
<evidence type="ECO:0000259" key="3">
    <source>
        <dbReference type="PROSITE" id="PS51127"/>
    </source>
</evidence>
<feature type="domain" description="Big-1" evidence="3">
    <location>
        <begin position="882"/>
        <end position="977"/>
    </location>
</feature>
<feature type="domain" description="SLH" evidence="4">
    <location>
        <begin position="1413"/>
        <end position="1471"/>
    </location>
</feature>
<dbReference type="InterPro" id="IPR051715">
    <property type="entry name" value="Intimin-Invasin_domain"/>
</dbReference>
<dbReference type="InterPro" id="IPR001119">
    <property type="entry name" value="SLH_dom"/>
</dbReference>
<feature type="domain" description="Big-1" evidence="3">
    <location>
        <begin position="579"/>
        <end position="672"/>
    </location>
</feature>
<dbReference type="PROSITE" id="PS51272">
    <property type="entry name" value="SLH"/>
    <property type="match status" value="3"/>
</dbReference>
<feature type="compositionally biased region" description="Low complexity" evidence="2">
    <location>
        <begin position="1173"/>
        <end position="1193"/>
    </location>
</feature>
<dbReference type="PANTHER" id="PTHR39576:SF2">
    <property type="entry name" value="ATTACHING AND EFFACING PROTEIN HOMOLOG-RELATED"/>
    <property type="match status" value="1"/>
</dbReference>
<dbReference type="InterPro" id="IPR013783">
    <property type="entry name" value="Ig-like_fold"/>
</dbReference>
<dbReference type="Gene3D" id="2.60.40.10">
    <property type="entry name" value="Immunoglobulins"/>
    <property type="match status" value="8"/>
</dbReference>
<dbReference type="Pfam" id="PF09134">
    <property type="entry name" value="Invasin_D3"/>
    <property type="match status" value="7"/>
</dbReference>